<comment type="caution">
    <text evidence="2">The sequence shown here is derived from an EMBL/GenBank/DDBJ whole genome shotgun (WGS) entry which is preliminary data.</text>
</comment>
<accession>A0A1J4V8C9</accession>
<feature type="signal peptide" evidence="1">
    <location>
        <begin position="1"/>
        <end position="28"/>
    </location>
</feature>
<evidence type="ECO:0008006" key="4">
    <source>
        <dbReference type="Google" id="ProtNLM"/>
    </source>
</evidence>
<evidence type="ECO:0000256" key="1">
    <source>
        <dbReference type="SAM" id="SignalP"/>
    </source>
</evidence>
<evidence type="ECO:0000313" key="3">
    <source>
        <dbReference type="Proteomes" id="UP000181992"/>
    </source>
</evidence>
<dbReference type="AlphaFoldDB" id="A0A1J4V8C9"/>
<keyword evidence="1" id="KW-0732">Signal</keyword>
<dbReference type="STRING" id="1805281.AUJ77_03050"/>
<name>A0A1J4V8C9_9BACT</name>
<protein>
    <recommendedName>
        <fullName evidence="4">DUF5666 domain-containing protein</fullName>
    </recommendedName>
</protein>
<reference evidence="2 3" key="1">
    <citation type="journal article" date="2016" name="Environ. Microbiol.">
        <title>Genomic resolution of a cold subsurface aquifer community provides metabolic insights for novel microbes adapted to high CO concentrations.</title>
        <authorList>
            <person name="Probst A.J."/>
            <person name="Castelle C.J."/>
            <person name="Singh A."/>
            <person name="Brown C.T."/>
            <person name="Anantharaman K."/>
            <person name="Sharon I."/>
            <person name="Hug L.A."/>
            <person name="Burstein D."/>
            <person name="Emerson J.B."/>
            <person name="Thomas B.C."/>
            <person name="Banfield J.F."/>
        </authorList>
    </citation>
    <scope>NUCLEOTIDE SEQUENCE [LARGE SCALE GENOMIC DNA]</scope>
    <source>
        <strain evidence="2">CG1_02_43_90</strain>
    </source>
</reference>
<feature type="chain" id="PRO_5012430322" description="DUF5666 domain-containing protein" evidence="1">
    <location>
        <begin position="29"/>
        <end position="72"/>
    </location>
</feature>
<sequence length="72" mass="7679">MKNKKSFTIISGVVLGLMLLSGVAFVQAAPQVNTSPNHRTPGVYGTVSAVIGTTLTVTSRGFKNKDRYDLHS</sequence>
<organism evidence="2 3">
    <name type="scientific">Candidatus Nomurabacteria bacterium CG1_02_43_90</name>
    <dbReference type="NCBI Taxonomy" id="1805281"/>
    <lineage>
        <taxon>Bacteria</taxon>
        <taxon>Candidatus Nomuraibacteriota</taxon>
    </lineage>
</organism>
<proteinExistence type="predicted"/>
<dbReference type="Proteomes" id="UP000181992">
    <property type="component" value="Unassembled WGS sequence"/>
</dbReference>
<evidence type="ECO:0000313" key="2">
    <source>
        <dbReference type="EMBL" id="OIO30527.1"/>
    </source>
</evidence>
<dbReference type="EMBL" id="MNVN01000016">
    <property type="protein sequence ID" value="OIO30527.1"/>
    <property type="molecule type" value="Genomic_DNA"/>
</dbReference>
<gene>
    <name evidence="2" type="ORF">AUJ77_03050</name>
</gene>